<evidence type="ECO:0000313" key="3">
    <source>
        <dbReference type="Proteomes" id="UP000193411"/>
    </source>
</evidence>
<protein>
    <submittedName>
        <fullName evidence="2">Uncharacterized protein</fullName>
    </submittedName>
</protein>
<evidence type="ECO:0000313" key="2">
    <source>
        <dbReference type="EMBL" id="ORZ30290.1"/>
    </source>
</evidence>
<evidence type="ECO:0000256" key="1">
    <source>
        <dbReference type="SAM" id="MobiDB-lite"/>
    </source>
</evidence>
<dbReference type="Proteomes" id="UP000193411">
    <property type="component" value="Unassembled WGS sequence"/>
</dbReference>
<reference evidence="2 3" key="1">
    <citation type="submission" date="2016-07" db="EMBL/GenBank/DDBJ databases">
        <title>Pervasive Adenine N6-methylation of Active Genes in Fungi.</title>
        <authorList>
            <consortium name="DOE Joint Genome Institute"/>
            <person name="Mondo S.J."/>
            <person name="Dannebaum R.O."/>
            <person name="Kuo R.C."/>
            <person name="Labutti K."/>
            <person name="Haridas S."/>
            <person name="Kuo A."/>
            <person name="Salamov A."/>
            <person name="Ahrendt S.R."/>
            <person name="Lipzen A."/>
            <person name="Sullivan W."/>
            <person name="Andreopoulos W.B."/>
            <person name="Clum A."/>
            <person name="Lindquist E."/>
            <person name="Daum C."/>
            <person name="Ramamoorthy G.K."/>
            <person name="Gryganskyi A."/>
            <person name="Culley D."/>
            <person name="Magnuson J.K."/>
            <person name="James T.Y."/>
            <person name="O'Malley M.A."/>
            <person name="Stajich J.E."/>
            <person name="Spatafora J.W."/>
            <person name="Visel A."/>
            <person name="Grigoriev I.V."/>
        </authorList>
    </citation>
    <scope>NUCLEOTIDE SEQUENCE [LARGE SCALE GENOMIC DNA]</scope>
    <source>
        <strain evidence="2 3">PL171</strain>
    </source>
</reference>
<name>A0A1Y2H6V4_9FUNG</name>
<proteinExistence type="predicted"/>
<dbReference type="OrthoDB" id="529205at2759"/>
<dbReference type="AlphaFoldDB" id="A0A1Y2H6V4"/>
<keyword evidence="3" id="KW-1185">Reference proteome</keyword>
<accession>A0A1Y2H6V4</accession>
<feature type="compositionally biased region" description="Basic and acidic residues" evidence="1">
    <location>
        <begin position="47"/>
        <end position="58"/>
    </location>
</feature>
<comment type="caution">
    <text evidence="2">The sequence shown here is derived from an EMBL/GenBank/DDBJ whole genome shotgun (WGS) entry which is preliminary data.</text>
</comment>
<feature type="region of interest" description="Disordered" evidence="1">
    <location>
        <begin position="36"/>
        <end position="58"/>
    </location>
</feature>
<dbReference type="EMBL" id="MCFL01000091">
    <property type="protein sequence ID" value="ORZ30290.1"/>
    <property type="molecule type" value="Genomic_DNA"/>
</dbReference>
<gene>
    <name evidence="2" type="ORF">BCR44DRAFT_1445381</name>
</gene>
<organism evidence="2 3">
    <name type="scientific">Catenaria anguillulae PL171</name>
    <dbReference type="NCBI Taxonomy" id="765915"/>
    <lineage>
        <taxon>Eukaryota</taxon>
        <taxon>Fungi</taxon>
        <taxon>Fungi incertae sedis</taxon>
        <taxon>Blastocladiomycota</taxon>
        <taxon>Blastocladiomycetes</taxon>
        <taxon>Blastocladiales</taxon>
        <taxon>Catenariaceae</taxon>
        <taxon>Catenaria</taxon>
    </lineage>
</organism>
<sequence length="58" mass="6505">MNANIPEGLDEALQSKGKRWVETAASDSEAIVKAERSGKKMTSVKHMQRETLKGLRYE</sequence>